<comment type="similarity">
    <text evidence="2">Belongs to the ERD2 family.</text>
</comment>
<evidence type="ECO:0000256" key="8">
    <source>
        <dbReference type="ARBA" id="ARBA00022989"/>
    </source>
</evidence>
<keyword evidence="7" id="KW-0653">Protein transport</keyword>
<dbReference type="Proteomes" id="UP000467841">
    <property type="component" value="Unassembled WGS sequence"/>
</dbReference>
<comment type="subcellular location">
    <subcellularLocation>
        <location evidence="1">Endoplasmic reticulum membrane</location>
        <topology evidence="1">Multi-pass membrane protein</topology>
    </subcellularLocation>
</comment>
<keyword evidence="10" id="KW-0675">Receptor</keyword>
<keyword evidence="3" id="KW-0813">Transport</keyword>
<evidence type="ECO:0000256" key="7">
    <source>
        <dbReference type="ARBA" id="ARBA00022927"/>
    </source>
</evidence>
<dbReference type="Pfam" id="PF00810">
    <property type="entry name" value="ER_lumen_recept"/>
    <property type="match status" value="1"/>
</dbReference>
<keyword evidence="5" id="KW-0256">Endoplasmic reticulum</keyword>
<comment type="caution">
    <text evidence="11">The sequence shown here is derived from an EMBL/GenBank/DDBJ whole genome shotgun (WGS) entry which is preliminary data.</text>
</comment>
<dbReference type="GO" id="GO:0016192">
    <property type="term" value="P:vesicle-mediated transport"/>
    <property type="evidence" value="ECO:0007669"/>
    <property type="project" value="UniProtKB-KW"/>
</dbReference>
<evidence type="ECO:0000256" key="6">
    <source>
        <dbReference type="ARBA" id="ARBA00022892"/>
    </source>
</evidence>
<dbReference type="InterPro" id="IPR000133">
    <property type="entry name" value="ER_ret_rcpt"/>
</dbReference>
<evidence type="ECO:0000256" key="4">
    <source>
        <dbReference type="ARBA" id="ARBA00022692"/>
    </source>
</evidence>
<organism evidence="11 12">
    <name type="scientific">Microthlaspi erraticum</name>
    <dbReference type="NCBI Taxonomy" id="1685480"/>
    <lineage>
        <taxon>Eukaryota</taxon>
        <taxon>Viridiplantae</taxon>
        <taxon>Streptophyta</taxon>
        <taxon>Embryophyta</taxon>
        <taxon>Tracheophyta</taxon>
        <taxon>Spermatophyta</taxon>
        <taxon>Magnoliopsida</taxon>
        <taxon>eudicotyledons</taxon>
        <taxon>Gunneridae</taxon>
        <taxon>Pentapetalae</taxon>
        <taxon>rosids</taxon>
        <taxon>malvids</taxon>
        <taxon>Brassicales</taxon>
        <taxon>Brassicaceae</taxon>
        <taxon>Coluteocarpeae</taxon>
        <taxon>Microthlaspi</taxon>
    </lineage>
</organism>
<dbReference type="GO" id="GO:0015031">
    <property type="term" value="P:protein transport"/>
    <property type="evidence" value="ECO:0007669"/>
    <property type="project" value="UniProtKB-KW"/>
</dbReference>
<dbReference type="PANTHER" id="PTHR10585">
    <property type="entry name" value="ER LUMEN PROTEIN RETAINING RECEPTOR"/>
    <property type="match status" value="1"/>
</dbReference>
<keyword evidence="4" id="KW-0812">Transmembrane</keyword>
<keyword evidence="9" id="KW-0472">Membrane</keyword>
<evidence type="ECO:0000256" key="9">
    <source>
        <dbReference type="ARBA" id="ARBA00023136"/>
    </source>
</evidence>
<accession>A0A6D2IJQ2</accession>
<evidence type="ECO:0000256" key="1">
    <source>
        <dbReference type="ARBA" id="ARBA00004477"/>
    </source>
</evidence>
<name>A0A6D2IJQ2_9BRAS</name>
<keyword evidence="8" id="KW-1133">Transmembrane helix</keyword>
<sequence>MLVHQILEEDEKKLEKRTDLLRRRRFAEALARKTKKCLGAFESRRLRERGEIKREKSRGTKTPIHAVWSRGNEATSEGLSLKYQDLTAIFLAVRLYCSFVMEYDMHTILDLATLGTTLSSAFDPHVWQLQLCWSIHRPHTTYYTGFSGHCVYEAVSVLPQLRVMQNPKIVEPFTAHDVFALGVARFLSCAHWVLQVVDTRGRLLVALGYGLWPSMVLISRDCSNFHLG</sequence>
<dbReference type="GO" id="GO:0046923">
    <property type="term" value="F:ER retention sequence binding"/>
    <property type="evidence" value="ECO:0007669"/>
    <property type="project" value="InterPro"/>
</dbReference>
<proteinExistence type="inferred from homology"/>
<evidence type="ECO:0000256" key="5">
    <source>
        <dbReference type="ARBA" id="ARBA00022824"/>
    </source>
</evidence>
<evidence type="ECO:0000256" key="3">
    <source>
        <dbReference type="ARBA" id="ARBA00022448"/>
    </source>
</evidence>
<dbReference type="OrthoDB" id="7694678at2759"/>
<reference evidence="11" key="1">
    <citation type="submission" date="2020-01" db="EMBL/GenBank/DDBJ databases">
        <authorList>
            <person name="Mishra B."/>
        </authorList>
    </citation>
    <scope>NUCLEOTIDE SEQUENCE [LARGE SCALE GENOMIC DNA]</scope>
</reference>
<evidence type="ECO:0000313" key="11">
    <source>
        <dbReference type="EMBL" id="CAA7025303.1"/>
    </source>
</evidence>
<dbReference type="AlphaFoldDB" id="A0A6D2IJQ2"/>
<keyword evidence="6" id="KW-0931">ER-Golgi transport</keyword>
<evidence type="ECO:0000256" key="10">
    <source>
        <dbReference type="ARBA" id="ARBA00023170"/>
    </source>
</evidence>
<dbReference type="GO" id="GO:0005789">
    <property type="term" value="C:endoplasmic reticulum membrane"/>
    <property type="evidence" value="ECO:0007669"/>
    <property type="project" value="UniProtKB-SubCell"/>
</dbReference>
<evidence type="ECO:0000313" key="12">
    <source>
        <dbReference type="Proteomes" id="UP000467841"/>
    </source>
</evidence>
<gene>
    <name evidence="11" type="ORF">MERR_LOCUS12538</name>
</gene>
<keyword evidence="12" id="KW-1185">Reference proteome</keyword>
<evidence type="ECO:0000256" key="2">
    <source>
        <dbReference type="ARBA" id="ARBA00010120"/>
    </source>
</evidence>
<dbReference type="GO" id="GO:0006621">
    <property type="term" value="P:protein retention in ER lumen"/>
    <property type="evidence" value="ECO:0007669"/>
    <property type="project" value="InterPro"/>
</dbReference>
<protein>
    <submittedName>
        <fullName evidence="11">Uncharacterized protein</fullName>
    </submittedName>
</protein>
<dbReference type="EMBL" id="CACVBM020000999">
    <property type="protein sequence ID" value="CAA7025303.1"/>
    <property type="molecule type" value="Genomic_DNA"/>
</dbReference>